<keyword evidence="7 9" id="KW-0234">DNA repair</keyword>
<evidence type="ECO:0000256" key="8">
    <source>
        <dbReference type="ARBA" id="ARBA00023235"/>
    </source>
</evidence>
<dbReference type="EMBL" id="JAKOGI010000895">
    <property type="protein sequence ID" value="KAJ8429426.1"/>
    <property type="molecule type" value="Genomic_DNA"/>
</dbReference>
<keyword evidence="6" id="KW-0238">DNA-binding</keyword>
<keyword evidence="4 9" id="KW-0347">Helicase</keyword>
<keyword evidence="8" id="KW-0413">Isomerase</keyword>
<dbReference type="SUPFAM" id="SSF52540">
    <property type="entry name" value="P-loop containing nucleoside triphosphate hydrolases"/>
    <property type="match status" value="2"/>
</dbReference>
<dbReference type="EC" id="5.6.2.3" evidence="9"/>
<evidence type="ECO:0000256" key="7">
    <source>
        <dbReference type="ARBA" id="ARBA00023204"/>
    </source>
</evidence>
<evidence type="ECO:0000313" key="13">
    <source>
        <dbReference type="Proteomes" id="UP001153076"/>
    </source>
</evidence>
<evidence type="ECO:0000256" key="9">
    <source>
        <dbReference type="RuleBase" id="RU363044"/>
    </source>
</evidence>
<feature type="domain" description="DNA helicase Pif1-like DEAD-box helicase" evidence="10">
    <location>
        <begin position="44"/>
        <end position="251"/>
    </location>
</feature>
<reference evidence="12" key="1">
    <citation type="submission" date="2022-04" db="EMBL/GenBank/DDBJ databases">
        <title>Carnegiea gigantea Genome sequencing and assembly v2.</title>
        <authorList>
            <person name="Copetti D."/>
            <person name="Sanderson M.J."/>
            <person name="Burquez A."/>
            <person name="Wojciechowski M.F."/>
        </authorList>
    </citation>
    <scope>NUCLEOTIDE SEQUENCE</scope>
    <source>
        <strain evidence="12">SGP5-SGP5p</strain>
        <tissue evidence="12">Aerial part</tissue>
    </source>
</reference>
<evidence type="ECO:0000256" key="1">
    <source>
        <dbReference type="ARBA" id="ARBA00022741"/>
    </source>
</evidence>
<feature type="domain" description="DNA helicase Pif1-like 2B" evidence="11">
    <location>
        <begin position="313"/>
        <end position="351"/>
    </location>
</feature>
<sequence length="479" mass="53130">MKTLMRGINPTLAISGSYSTRPVISNAGKPRTSGRVNEVKWTDQQLQVIEAVKSCQSVFITGSAGTGKTKLVEEIVKVLRNIHGEQGVFVTASTGVAACALSGQTLHSFAGVGLAEADSGTLLSRVVCGSDKRALNRWMNAKALVIDEISMVDGELFDKLEYIARGVMRSKFDASRTDLIWGGIQLVVSGDFFQLPPVSRLNRRKFAFEADCWDQTFQFKASLHSVFRQSDLEYVRMLEDIRKGALNSEDEKLLQQRLLANEDELDNTVVRLFPRNVDVDGVNEKRLHDLGEEIVVYEAFDKGAEPWKSQLNQGTALTRLKLCKGARVMLTMNMDVNEKLVNGATGTITGFVNVRKGRKGKVKKICRCDGSLILPRVKFDSGPEVAINPSKWEVCEGNKVKAKRLQLPLVLAWATSIHKSQGMTLDRLYTDLSKAFGYGMSYVAFSRVRNLDGLYLSGFNPSSVKAHPKVQAFYKKTFE</sequence>
<dbReference type="InterPro" id="IPR051055">
    <property type="entry name" value="PIF1_helicase"/>
</dbReference>
<dbReference type="Pfam" id="PF21530">
    <property type="entry name" value="Pif1_2B_dom"/>
    <property type="match status" value="1"/>
</dbReference>
<evidence type="ECO:0000256" key="6">
    <source>
        <dbReference type="ARBA" id="ARBA00023125"/>
    </source>
</evidence>
<evidence type="ECO:0000259" key="10">
    <source>
        <dbReference type="Pfam" id="PF05970"/>
    </source>
</evidence>
<evidence type="ECO:0000256" key="4">
    <source>
        <dbReference type="ARBA" id="ARBA00022806"/>
    </source>
</evidence>
<comment type="caution">
    <text evidence="12">The sequence shown here is derived from an EMBL/GenBank/DDBJ whole genome shotgun (WGS) entry which is preliminary data.</text>
</comment>
<comment type="similarity">
    <text evidence="9">Belongs to the helicase family.</text>
</comment>
<dbReference type="GO" id="GO:0016787">
    <property type="term" value="F:hydrolase activity"/>
    <property type="evidence" value="ECO:0007669"/>
    <property type="project" value="UniProtKB-KW"/>
</dbReference>
<evidence type="ECO:0000256" key="5">
    <source>
        <dbReference type="ARBA" id="ARBA00022840"/>
    </source>
</evidence>
<dbReference type="GO" id="GO:0000723">
    <property type="term" value="P:telomere maintenance"/>
    <property type="evidence" value="ECO:0007669"/>
    <property type="project" value="InterPro"/>
</dbReference>
<keyword evidence="9" id="KW-0233">DNA recombination</keyword>
<dbReference type="InterPro" id="IPR049163">
    <property type="entry name" value="Pif1-like_2B_dom"/>
</dbReference>
<dbReference type="GO" id="GO:0043139">
    <property type="term" value="F:5'-3' DNA helicase activity"/>
    <property type="evidence" value="ECO:0007669"/>
    <property type="project" value="UniProtKB-EC"/>
</dbReference>
<dbReference type="GO" id="GO:0006310">
    <property type="term" value="P:DNA recombination"/>
    <property type="evidence" value="ECO:0007669"/>
    <property type="project" value="UniProtKB-KW"/>
</dbReference>
<organism evidence="12 13">
    <name type="scientific">Carnegiea gigantea</name>
    <dbReference type="NCBI Taxonomy" id="171969"/>
    <lineage>
        <taxon>Eukaryota</taxon>
        <taxon>Viridiplantae</taxon>
        <taxon>Streptophyta</taxon>
        <taxon>Embryophyta</taxon>
        <taxon>Tracheophyta</taxon>
        <taxon>Spermatophyta</taxon>
        <taxon>Magnoliopsida</taxon>
        <taxon>eudicotyledons</taxon>
        <taxon>Gunneridae</taxon>
        <taxon>Pentapetalae</taxon>
        <taxon>Caryophyllales</taxon>
        <taxon>Cactineae</taxon>
        <taxon>Cactaceae</taxon>
        <taxon>Cactoideae</taxon>
        <taxon>Echinocereeae</taxon>
        <taxon>Carnegiea</taxon>
    </lineage>
</organism>
<dbReference type="Gene3D" id="3.40.50.300">
    <property type="entry name" value="P-loop containing nucleotide triphosphate hydrolases"/>
    <property type="match status" value="1"/>
</dbReference>
<keyword evidence="2 9" id="KW-0227">DNA damage</keyword>
<accession>A0A9Q1JR31</accession>
<evidence type="ECO:0000259" key="11">
    <source>
        <dbReference type="Pfam" id="PF21530"/>
    </source>
</evidence>
<comment type="catalytic activity">
    <reaction evidence="9">
        <text>ATP + H2O = ADP + phosphate + H(+)</text>
        <dbReference type="Rhea" id="RHEA:13065"/>
        <dbReference type="ChEBI" id="CHEBI:15377"/>
        <dbReference type="ChEBI" id="CHEBI:15378"/>
        <dbReference type="ChEBI" id="CHEBI:30616"/>
        <dbReference type="ChEBI" id="CHEBI:43474"/>
        <dbReference type="ChEBI" id="CHEBI:456216"/>
        <dbReference type="EC" id="5.6.2.3"/>
    </reaction>
</comment>
<keyword evidence="1 9" id="KW-0547">Nucleotide-binding</keyword>
<dbReference type="PANTHER" id="PTHR47642">
    <property type="entry name" value="ATP-DEPENDENT DNA HELICASE"/>
    <property type="match status" value="1"/>
</dbReference>
<protein>
    <recommendedName>
        <fullName evidence="9">ATP-dependent DNA helicase</fullName>
        <ecNumber evidence="9">5.6.2.3</ecNumber>
    </recommendedName>
</protein>
<dbReference type="OrthoDB" id="272985at2759"/>
<dbReference type="GO" id="GO:0005524">
    <property type="term" value="F:ATP binding"/>
    <property type="evidence" value="ECO:0007669"/>
    <property type="project" value="UniProtKB-KW"/>
</dbReference>
<dbReference type="PANTHER" id="PTHR47642:SF5">
    <property type="entry name" value="ATP-DEPENDENT DNA HELICASE"/>
    <property type="match status" value="1"/>
</dbReference>
<keyword evidence="13" id="KW-1185">Reference proteome</keyword>
<evidence type="ECO:0000313" key="12">
    <source>
        <dbReference type="EMBL" id="KAJ8429426.1"/>
    </source>
</evidence>
<dbReference type="CDD" id="cd18809">
    <property type="entry name" value="SF1_C_RecD"/>
    <property type="match status" value="1"/>
</dbReference>
<keyword evidence="5 9" id="KW-0067">ATP-binding</keyword>
<gene>
    <name evidence="12" type="ORF">Cgig2_015715</name>
</gene>
<evidence type="ECO:0000256" key="2">
    <source>
        <dbReference type="ARBA" id="ARBA00022763"/>
    </source>
</evidence>
<keyword evidence="3 9" id="KW-0378">Hydrolase</keyword>
<dbReference type="Proteomes" id="UP001153076">
    <property type="component" value="Unassembled WGS sequence"/>
</dbReference>
<evidence type="ECO:0000256" key="3">
    <source>
        <dbReference type="ARBA" id="ARBA00022801"/>
    </source>
</evidence>
<dbReference type="Pfam" id="PF05970">
    <property type="entry name" value="PIF1"/>
    <property type="match status" value="1"/>
</dbReference>
<proteinExistence type="inferred from homology"/>
<comment type="cofactor">
    <cofactor evidence="9">
        <name>Mg(2+)</name>
        <dbReference type="ChEBI" id="CHEBI:18420"/>
    </cofactor>
</comment>
<name>A0A9Q1JR31_9CARY</name>
<dbReference type="CDD" id="cd18037">
    <property type="entry name" value="DEXSc_Pif1_like"/>
    <property type="match status" value="1"/>
</dbReference>
<dbReference type="InterPro" id="IPR010285">
    <property type="entry name" value="DNA_helicase_pif1-like_DEAD"/>
</dbReference>
<dbReference type="AlphaFoldDB" id="A0A9Q1JR31"/>
<dbReference type="GO" id="GO:0006281">
    <property type="term" value="P:DNA repair"/>
    <property type="evidence" value="ECO:0007669"/>
    <property type="project" value="UniProtKB-KW"/>
</dbReference>
<dbReference type="InterPro" id="IPR027417">
    <property type="entry name" value="P-loop_NTPase"/>
</dbReference>